<feature type="region of interest" description="Disordered" evidence="1">
    <location>
        <begin position="1"/>
        <end position="20"/>
    </location>
</feature>
<dbReference type="InterPro" id="IPR004919">
    <property type="entry name" value="GmrSD_N"/>
</dbReference>
<protein>
    <submittedName>
        <fullName evidence="3">DUF262</fullName>
    </submittedName>
</protein>
<proteinExistence type="predicted"/>
<dbReference type="PANTHER" id="PTHR39639">
    <property type="entry name" value="CHROMOSOME 16, WHOLE GENOME SHOTGUN SEQUENCE"/>
    <property type="match status" value="1"/>
</dbReference>
<feature type="compositionally biased region" description="Acidic residues" evidence="1">
    <location>
        <begin position="1"/>
        <end position="17"/>
    </location>
</feature>
<organism evidence="3 4">
    <name type="scientific">Desulfonema limicola</name>
    <dbReference type="NCBI Taxonomy" id="45656"/>
    <lineage>
        <taxon>Bacteria</taxon>
        <taxon>Pseudomonadati</taxon>
        <taxon>Thermodesulfobacteriota</taxon>
        <taxon>Desulfobacteria</taxon>
        <taxon>Desulfobacterales</taxon>
        <taxon>Desulfococcaceae</taxon>
        <taxon>Desulfonema</taxon>
    </lineage>
</organism>
<name>A0A975B6G1_9BACT</name>
<dbReference type="EMBL" id="CP061799">
    <property type="protein sequence ID" value="QTA79690.1"/>
    <property type="molecule type" value="Genomic_DNA"/>
</dbReference>
<dbReference type="Proteomes" id="UP000663720">
    <property type="component" value="Chromosome"/>
</dbReference>
<reference evidence="3" key="1">
    <citation type="journal article" date="2021" name="Microb. Physiol.">
        <title>Proteogenomic Insights into the Physiology of Marine, Sulfate-Reducing, Filamentous Desulfonema limicola and Desulfonema magnum.</title>
        <authorList>
            <person name="Schnaars V."/>
            <person name="Wohlbrand L."/>
            <person name="Scheve S."/>
            <person name="Hinrichs C."/>
            <person name="Reinhardt R."/>
            <person name="Rabus R."/>
        </authorList>
    </citation>
    <scope>NUCLEOTIDE SEQUENCE</scope>
    <source>
        <strain evidence="3">5ac10</strain>
    </source>
</reference>
<dbReference type="AlphaFoldDB" id="A0A975B6G1"/>
<evidence type="ECO:0000313" key="4">
    <source>
        <dbReference type="Proteomes" id="UP000663720"/>
    </source>
</evidence>
<dbReference type="PANTHER" id="PTHR39639:SF1">
    <property type="entry name" value="DUF262 DOMAIN-CONTAINING PROTEIN"/>
    <property type="match status" value="1"/>
</dbReference>
<evidence type="ECO:0000256" key="1">
    <source>
        <dbReference type="SAM" id="MobiDB-lite"/>
    </source>
</evidence>
<dbReference type="Pfam" id="PF03235">
    <property type="entry name" value="GmrSD_N"/>
    <property type="match status" value="1"/>
</dbReference>
<keyword evidence="4" id="KW-1185">Reference proteome</keyword>
<evidence type="ECO:0000313" key="3">
    <source>
        <dbReference type="EMBL" id="QTA79690.1"/>
    </source>
</evidence>
<gene>
    <name evidence="3" type="ORF">dnl_19660</name>
</gene>
<evidence type="ECO:0000259" key="2">
    <source>
        <dbReference type="Pfam" id="PF03235"/>
    </source>
</evidence>
<accession>A0A975B6G1</accession>
<feature type="domain" description="GmrSD restriction endonucleases N-terminal" evidence="2">
    <location>
        <begin position="47"/>
        <end position="198"/>
    </location>
</feature>
<dbReference type="KEGG" id="dli:dnl_19660"/>
<sequence length="381" mass="44848">MNNDNIDFEDDNTENEDDLGRQTVDVYSKAVLWGTDWTTETIISQLKKNNIEMNPDFQRRDAWDRKKKSKFIESLILNLPVPPIILAESAEKKNSYIVIDGKQRLLSIMQFSANEKDEKYDNLKLTGLEILKDINGKNYNTLNQIPKGDDYITQFDNQTIRTVVIRNWKQEDFLYTVFLRLNAGSLKLSTQELRQALHPGEFLLYANKYAEKSPGLNKILKLKNPDPRMRDVELLIRFYAFKNFEAEYKGNLKDFLDESCKKINQDWDENKSKYIEQAEELEEAVNFTIEIFGEKAAFSKYLEGKYTNIFNRTIFDIMTSSFSDKNIREKYSDKKKVIRMQFEKMMNEDKEFLESVSGSTKDLDKTITRFKKWREILSSVL</sequence>